<dbReference type="EMBL" id="JAPWTK010000095">
    <property type="protein sequence ID" value="KAJ8950776.1"/>
    <property type="molecule type" value="Genomic_DNA"/>
</dbReference>
<evidence type="ECO:0000313" key="1">
    <source>
        <dbReference type="EMBL" id="KAJ8950776.1"/>
    </source>
</evidence>
<gene>
    <name evidence="1" type="ORF">NQ318_011269</name>
</gene>
<proteinExistence type="predicted"/>
<evidence type="ECO:0000313" key="2">
    <source>
        <dbReference type="Proteomes" id="UP001162162"/>
    </source>
</evidence>
<dbReference type="AlphaFoldDB" id="A0AAV8YIN0"/>
<reference evidence="1" key="1">
    <citation type="journal article" date="2023" name="Insect Mol. Biol.">
        <title>Genome sequencing provides insights into the evolution of gene families encoding plant cell wall-degrading enzymes in longhorned beetles.</title>
        <authorList>
            <person name="Shin N.R."/>
            <person name="Okamura Y."/>
            <person name="Kirsch R."/>
            <person name="Pauchet Y."/>
        </authorList>
    </citation>
    <scope>NUCLEOTIDE SEQUENCE</scope>
    <source>
        <strain evidence="1">AMC_N1</strain>
    </source>
</reference>
<protein>
    <submittedName>
        <fullName evidence="1">Uncharacterized protein</fullName>
    </submittedName>
</protein>
<name>A0AAV8YIN0_9CUCU</name>
<keyword evidence="2" id="KW-1185">Reference proteome</keyword>
<organism evidence="1 2">
    <name type="scientific">Aromia moschata</name>
    <dbReference type="NCBI Taxonomy" id="1265417"/>
    <lineage>
        <taxon>Eukaryota</taxon>
        <taxon>Metazoa</taxon>
        <taxon>Ecdysozoa</taxon>
        <taxon>Arthropoda</taxon>
        <taxon>Hexapoda</taxon>
        <taxon>Insecta</taxon>
        <taxon>Pterygota</taxon>
        <taxon>Neoptera</taxon>
        <taxon>Endopterygota</taxon>
        <taxon>Coleoptera</taxon>
        <taxon>Polyphaga</taxon>
        <taxon>Cucujiformia</taxon>
        <taxon>Chrysomeloidea</taxon>
        <taxon>Cerambycidae</taxon>
        <taxon>Cerambycinae</taxon>
        <taxon>Callichromatini</taxon>
        <taxon>Aromia</taxon>
    </lineage>
</organism>
<sequence length="64" mass="7200">MNKSGTKKQNNGLERKLLALFESLIVVVRAFSLSRNRFLASIRIFEILSSKTAVDEFVGTLTLQ</sequence>
<comment type="caution">
    <text evidence="1">The sequence shown here is derived from an EMBL/GenBank/DDBJ whole genome shotgun (WGS) entry which is preliminary data.</text>
</comment>
<accession>A0AAV8YIN0</accession>
<dbReference type="Proteomes" id="UP001162162">
    <property type="component" value="Unassembled WGS sequence"/>
</dbReference>